<dbReference type="Pfam" id="PF13374">
    <property type="entry name" value="TPR_10"/>
    <property type="match status" value="2"/>
</dbReference>
<dbReference type="CDD" id="cd21037">
    <property type="entry name" value="MLKL_NTD"/>
    <property type="match status" value="1"/>
</dbReference>
<dbReference type="EMBL" id="JARJLG010000326">
    <property type="protein sequence ID" value="KAJ7716912.1"/>
    <property type="molecule type" value="Genomic_DNA"/>
</dbReference>
<reference evidence="2" key="1">
    <citation type="submission" date="2023-03" db="EMBL/GenBank/DDBJ databases">
        <title>Massive genome expansion in bonnet fungi (Mycena s.s.) driven by repeated elements and novel gene families across ecological guilds.</title>
        <authorList>
            <consortium name="Lawrence Berkeley National Laboratory"/>
            <person name="Harder C.B."/>
            <person name="Miyauchi S."/>
            <person name="Viragh M."/>
            <person name="Kuo A."/>
            <person name="Thoen E."/>
            <person name="Andreopoulos B."/>
            <person name="Lu D."/>
            <person name="Skrede I."/>
            <person name="Drula E."/>
            <person name="Henrissat B."/>
            <person name="Morin E."/>
            <person name="Kohler A."/>
            <person name="Barry K."/>
            <person name="LaButti K."/>
            <person name="Morin E."/>
            <person name="Salamov A."/>
            <person name="Lipzen A."/>
            <person name="Mereny Z."/>
            <person name="Hegedus B."/>
            <person name="Baldrian P."/>
            <person name="Stursova M."/>
            <person name="Weitz H."/>
            <person name="Taylor A."/>
            <person name="Grigoriev I.V."/>
            <person name="Nagy L.G."/>
            <person name="Martin F."/>
            <person name="Kauserud H."/>
        </authorList>
    </citation>
    <scope>NUCLEOTIDE SEQUENCE</scope>
    <source>
        <strain evidence="2">CBHHK188m</strain>
    </source>
</reference>
<dbReference type="PANTHER" id="PTHR46082">
    <property type="entry name" value="ATP/GTP-BINDING PROTEIN-RELATED"/>
    <property type="match status" value="1"/>
</dbReference>
<feature type="region of interest" description="Disordered" evidence="1">
    <location>
        <begin position="1"/>
        <end position="40"/>
    </location>
</feature>
<dbReference type="SUPFAM" id="SSF52540">
    <property type="entry name" value="P-loop containing nucleoside triphosphate hydrolases"/>
    <property type="match status" value="1"/>
</dbReference>
<gene>
    <name evidence="2" type="ORF">DFH07DRAFT_947527</name>
</gene>
<dbReference type="AlphaFoldDB" id="A0AAD7HCU6"/>
<evidence type="ECO:0000313" key="2">
    <source>
        <dbReference type="EMBL" id="KAJ7716912.1"/>
    </source>
</evidence>
<dbReference type="Gene3D" id="1.25.40.10">
    <property type="entry name" value="Tetratricopeptide repeat domain"/>
    <property type="match status" value="4"/>
</dbReference>
<dbReference type="Proteomes" id="UP001215280">
    <property type="component" value="Unassembled WGS sequence"/>
</dbReference>
<dbReference type="Pfam" id="PF13424">
    <property type="entry name" value="TPR_12"/>
    <property type="match status" value="4"/>
</dbReference>
<dbReference type="GO" id="GO:0007166">
    <property type="term" value="P:cell surface receptor signaling pathway"/>
    <property type="evidence" value="ECO:0007669"/>
    <property type="project" value="InterPro"/>
</dbReference>
<comment type="caution">
    <text evidence="2">The sequence shown here is derived from an EMBL/GenBank/DDBJ whole genome shotgun (WGS) entry which is preliminary data.</text>
</comment>
<sequence length="1098" mass="124352">MSPSFAPFMSPAGPRDVGRPASAPHTSDTRASTAKNPTKSSPDWLGICLRTARVLATGAEMVPFPYVQGIFEMAVMMLETAEQVQKNREGLKDLCEDTVEILKIVRDQISEHGDVAAARFMGLCKDLEKCLQEILDVAKNLQRKPRGFFGRVKEIAKLPDITAQIDQYQSRIRTLRSNFVLTATMDTNFQVHKLVAMGSNHAASQVIQSINNCPLPSRIFHGRKMVLNKMHEYFAQDTGEQHIFLLYGLGGAGKTQIALKYIEESISHFSGIMRIDTSTQQTIDAGLKNIAVMKKVGNSPQDGLQWLNRAQAPWMLLLDNADDPKINMNTFLPQCKHGNIVITSRYYELHIYAGSTSSVSDMEESDAVELLLKSARVEEGGHTWEARTGSRDCEGAFIAKSVPMDRYLEIYAHNRAQLLSERPSQSHDDYAWTVYTTWQISFEQLSEGPKALLQLCSFLHHQGISEKIFRDAWRFQVLLLHNSPEQNKKGVLHSTPPFFRKLRGKSHSAESYPLGKELQQFFVFIAQLLGPTGAWDSFHFMELTNELRSYSLVNLNIETGIFSIHPLVHSWSQTTLVDPEVYHAAVVSVVGMSIASTPNEDLTLDSLLLLPHVESLLQGRTHVMPDFGLQFGIIYQSSAQPKKARDLYIETLENQRKVLGDDHPITFITMHNLAWVYHELGQWDEAKTLEVVTLEKRKKVLGDDDPYTLGTMGQLAATYNSLGQWKEAKELDLIVLEKERKIFGEEHPQTLRTMTNLAVIYGWLGQLKEAEELEVVVLEKRKRIRGENHPDTLRTMGNLASTYRRMGQLDKAEQLASITLERQKEVRGTDHPETLLTMHNLAWSYIELGQIDKGEELQFFTLEKRKKVLGEDHPDTVSTMHNLTLTYFVLDQFEQAESLGVVTLEKEKKIWGEDRPMTLWTMHNLAWTYVQLGQLDQGMDLGVLTLERRKKVLGEDHPDTLSTMHNLVLTYLQLDHLDQAEQLGVVTLEKQEKILGEVHSDTLSTMADLALIYMWLGQFHKAEQLGVVTVEKRKKLLGEDDPDTLSSMGDLALAYLELGQLDQAKKLGIATLDKQKKILEENHPDILLTMHNLALTYY</sequence>
<dbReference type="SUPFAM" id="SSF48452">
    <property type="entry name" value="TPR-like"/>
    <property type="match status" value="4"/>
</dbReference>
<dbReference type="InterPro" id="IPR011990">
    <property type="entry name" value="TPR-like_helical_dom_sf"/>
</dbReference>
<accession>A0AAD7HCU6</accession>
<keyword evidence="3" id="KW-1185">Reference proteome</keyword>
<proteinExistence type="predicted"/>
<dbReference type="InterPro" id="IPR059179">
    <property type="entry name" value="MLKL-like_MCAfunc"/>
</dbReference>
<dbReference type="Gene3D" id="3.40.50.300">
    <property type="entry name" value="P-loop containing nucleotide triphosphate hydrolases"/>
    <property type="match status" value="1"/>
</dbReference>
<name>A0AAD7HCU6_9AGAR</name>
<feature type="compositionally biased region" description="Polar residues" evidence="1">
    <location>
        <begin position="24"/>
        <end position="40"/>
    </location>
</feature>
<dbReference type="PRINTS" id="PR00381">
    <property type="entry name" value="KINESINLIGHT"/>
</dbReference>
<dbReference type="PANTHER" id="PTHR46082:SF6">
    <property type="entry name" value="AAA+ ATPASE DOMAIN-CONTAINING PROTEIN-RELATED"/>
    <property type="match status" value="1"/>
</dbReference>
<dbReference type="InterPro" id="IPR027417">
    <property type="entry name" value="P-loop_NTPase"/>
</dbReference>
<dbReference type="InterPro" id="IPR053137">
    <property type="entry name" value="NLR-like"/>
</dbReference>
<protein>
    <recommendedName>
        <fullName evidence="4">TPR-like protein</fullName>
    </recommendedName>
</protein>
<evidence type="ECO:0008006" key="4">
    <source>
        <dbReference type="Google" id="ProtNLM"/>
    </source>
</evidence>
<evidence type="ECO:0000256" key="1">
    <source>
        <dbReference type="SAM" id="MobiDB-lite"/>
    </source>
</evidence>
<dbReference type="InterPro" id="IPR036537">
    <property type="entry name" value="Adaptor_Cbl_N_dom_sf"/>
</dbReference>
<evidence type="ECO:0000313" key="3">
    <source>
        <dbReference type="Proteomes" id="UP001215280"/>
    </source>
</evidence>
<dbReference type="Gene3D" id="1.20.930.20">
    <property type="entry name" value="Adaptor protein Cbl, N-terminal domain"/>
    <property type="match status" value="1"/>
</dbReference>
<organism evidence="2 3">
    <name type="scientific">Mycena maculata</name>
    <dbReference type="NCBI Taxonomy" id="230809"/>
    <lineage>
        <taxon>Eukaryota</taxon>
        <taxon>Fungi</taxon>
        <taxon>Dikarya</taxon>
        <taxon>Basidiomycota</taxon>
        <taxon>Agaricomycotina</taxon>
        <taxon>Agaricomycetes</taxon>
        <taxon>Agaricomycetidae</taxon>
        <taxon>Agaricales</taxon>
        <taxon>Marasmiineae</taxon>
        <taxon>Mycenaceae</taxon>
        <taxon>Mycena</taxon>
    </lineage>
</organism>